<dbReference type="InterPro" id="IPR000531">
    <property type="entry name" value="Beta-barrel_TonB"/>
</dbReference>
<dbReference type="Pfam" id="PF00593">
    <property type="entry name" value="TonB_dep_Rec_b-barrel"/>
    <property type="match status" value="1"/>
</dbReference>
<evidence type="ECO:0000256" key="6">
    <source>
        <dbReference type="ARBA" id="ARBA00023136"/>
    </source>
</evidence>
<dbReference type="InterPro" id="IPR012910">
    <property type="entry name" value="Plug_dom"/>
</dbReference>
<feature type="signal peptide" evidence="11">
    <location>
        <begin position="1"/>
        <end position="28"/>
    </location>
</feature>
<dbReference type="PANTHER" id="PTHR47234">
    <property type="match status" value="1"/>
</dbReference>
<dbReference type="PANTHER" id="PTHR47234:SF2">
    <property type="entry name" value="TONB-DEPENDENT RECEPTOR"/>
    <property type="match status" value="1"/>
</dbReference>
<dbReference type="Proteomes" id="UP000000753">
    <property type="component" value="Chromosome"/>
</dbReference>
<feature type="chain" id="PRO_5002870243" evidence="11">
    <location>
        <begin position="29"/>
        <end position="942"/>
    </location>
</feature>
<evidence type="ECO:0000256" key="11">
    <source>
        <dbReference type="SAM" id="SignalP"/>
    </source>
</evidence>
<feature type="domain" description="TonB-dependent receptor-like beta-barrel" evidence="12">
    <location>
        <begin position="404"/>
        <end position="908"/>
    </location>
</feature>
<dbReference type="PROSITE" id="PS52016">
    <property type="entry name" value="TONB_DEPENDENT_REC_3"/>
    <property type="match status" value="1"/>
</dbReference>
<evidence type="ECO:0000313" key="15">
    <source>
        <dbReference type="Proteomes" id="UP000000753"/>
    </source>
</evidence>
<evidence type="ECO:0000256" key="2">
    <source>
        <dbReference type="ARBA" id="ARBA00022448"/>
    </source>
</evidence>
<evidence type="ECO:0000313" key="14">
    <source>
        <dbReference type="EMBL" id="ACJ28865.1"/>
    </source>
</evidence>
<dbReference type="Pfam" id="PF07715">
    <property type="entry name" value="Plug"/>
    <property type="match status" value="1"/>
</dbReference>
<keyword evidence="3 8" id="KW-1134">Transmembrane beta strand</keyword>
<dbReference type="HOGENOM" id="CLU_010745_0_1_6"/>
<evidence type="ECO:0000256" key="3">
    <source>
        <dbReference type="ARBA" id="ARBA00022452"/>
    </source>
</evidence>
<reference evidence="14 15" key="1">
    <citation type="journal article" date="2008" name="PLoS ONE">
        <title>Environmental adaptation: genomic analysis of the piezotolerant and psychrotolerant deep-sea iron reducing bacterium Shewanella piezotolerans WP3.</title>
        <authorList>
            <person name="Wang F."/>
            <person name="Wang J."/>
            <person name="Jian H."/>
            <person name="Zhang B."/>
            <person name="Li S."/>
            <person name="Wang F."/>
            <person name="Zeng X."/>
            <person name="Gao L."/>
            <person name="Bartlett D.H."/>
            <person name="Yu J."/>
            <person name="Hu S."/>
            <person name="Xiao X."/>
        </authorList>
    </citation>
    <scope>NUCLEOTIDE SEQUENCE [LARGE SCALE GENOMIC DNA]</scope>
    <source>
        <strain evidence="15">WP3 / JCM 13877</strain>
    </source>
</reference>
<dbReference type="eggNOG" id="COG4771">
    <property type="taxonomic scope" value="Bacteria"/>
</dbReference>
<keyword evidence="7 8" id="KW-0998">Cell outer membrane</keyword>
<keyword evidence="4 8" id="KW-0812">Transmembrane</keyword>
<comment type="subcellular location">
    <subcellularLocation>
        <location evidence="1 8">Cell outer membrane</location>
        <topology evidence="1 8">Multi-pass membrane protein</topology>
    </subcellularLocation>
</comment>
<dbReference type="RefSeq" id="WP_020912227.1">
    <property type="nucleotide sequence ID" value="NC_011566.1"/>
</dbReference>
<dbReference type="GO" id="GO:0009279">
    <property type="term" value="C:cell outer membrane"/>
    <property type="evidence" value="ECO:0007669"/>
    <property type="project" value="UniProtKB-SubCell"/>
</dbReference>
<gene>
    <name evidence="14" type="ordered locus">swp_2111</name>
</gene>
<evidence type="ECO:0000256" key="8">
    <source>
        <dbReference type="PROSITE-ProRule" id="PRU01360"/>
    </source>
</evidence>
<accession>B8CLU1</accession>
<evidence type="ECO:0000259" key="13">
    <source>
        <dbReference type="Pfam" id="PF07715"/>
    </source>
</evidence>
<dbReference type="KEGG" id="swp:swp_2111"/>
<dbReference type="InterPro" id="IPR037066">
    <property type="entry name" value="Plug_dom_sf"/>
</dbReference>
<organism evidence="14 15">
    <name type="scientific">Shewanella piezotolerans (strain WP3 / JCM 13877)</name>
    <dbReference type="NCBI Taxonomy" id="225849"/>
    <lineage>
        <taxon>Bacteria</taxon>
        <taxon>Pseudomonadati</taxon>
        <taxon>Pseudomonadota</taxon>
        <taxon>Gammaproteobacteria</taxon>
        <taxon>Alteromonadales</taxon>
        <taxon>Shewanellaceae</taxon>
        <taxon>Shewanella</taxon>
    </lineage>
</organism>
<evidence type="ECO:0000256" key="10">
    <source>
        <dbReference type="SAM" id="MobiDB-lite"/>
    </source>
</evidence>
<feature type="compositionally biased region" description="Basic and acidic residues" evidence="10">
    <location>
        <begin position="239"/>
        <end position="252"/>
    </location>
</feature>
<keyword evidence="6 8" id="KW-0472">Membrane</keyword>
<evidence type="ECO:0000256" key="4">
    <source>
        <dbReference type="ARBA" id="ARBA00022692"/>
    </source>
</evidence>
<evidence type="ECO:0000256" key="9">
    <source>
        <dbReference type="RuleBase" id="RU003357"/>
    </source>
</evidence>
<dbReference type="EMBL" id="CP000472">
    <property type="protein sequence ID" value="ACJ28865.1"/>
    <property type="molecule type" value="Genomic_DNA"/>
</dbReference>
<dbReference type="STRING" id="225849.swp_2111"/>
<keyword evidence="5 9" id="KW-0798">TonB box</keyword>
<proteinExistence type="inferred from homology"/>
<evidence type="ECO:0000256" key="1">
    <source>
        <dbReference type="ARBA" id="ARBA00004571"/>
    </source>
</evidence>
<dbReference type="InterPro" id="IPR036942">
    <property type="entry name" value="Beta-barrel_TonB_sf"/>
</dbReference>
<dbReference type="AlphaFoldDB" id="B8CLU1"/>
<keyword evidence="15" id="KW-1185">Reference proteome</keyword>
<keyword evidence="2 8" id="KW-0813">Transport</keyword>
<keyword evidence="11" id="KW-0732">Signal</keyword>
<dbReference type="eggNOG" id="COG1629">
    <property type="taxonomic scope" value="Bacteria"/>
</dbReference>
<dbReference type="OrthoDB" id="176248at2"/>
<comment type="similarity">
    <text evidence="8 9">Belongs to the TonB-dependent receptor family.</text>
</comment>
<dbReference type="SUPFAM" id="SSF56935">
    <property type="entry name" value="Porins"/>
    <property type="match status" value="1"/>
</dbReference>
<feature type="compositionally biased region" description="Low complexity" evidence="10">
    <location>
        <begin position="553"/>
        <end position="566"/>
    </location>
</feature>
<evidence type="ECO:0000256" key="7">
    <source>
        <dbReference type="ARBA" id="ARBA00023237"/>
    </source>
</evidence>
<sequence length="942" mass="103084">MKNKDIRNFALNSITLGLLTTLAAPVLAEETPPAIEETVERIQVLGSNIKRAEAEGTLPVTVLSEDDIEATGAATIDELLRSIPQVGEVAFNNERAVGGVNDARGDVSSINLRGLGTGNTLTLLNGRRLVLHPGTQTENYVPVATVNANTLPVKGLKRLEVLRDGAAAVYGSDAVAGVVNYVLKSDFEGTNVSVNYGSSEGTDLDQVTINGATGFSFNEDKTHMTMSLGYYDRNGMDASERDYSKSQDRREYPGLPEEFVGDTQLDNRSSSTPWGSFSSSSLGKFHIQPDTMDGCVQQLENGLCADKGSLPRDMRYDRAADQSMTSDVKRLNFYSYLTHEINEDLELFGEAIYYKADSNRVREQSGNLTAQRFTIAEDAYYNPFGEEVTVRSYRPIDAGGRDIEVEDTSFRLLTGLTGYAGDWDWETGLLYSEANTLDTARNRIDANKFVRAVNSTEMSSAYDIFNGGDINNINSGDGTPNPQAVIDLFTTDVTRESETSLALADFKVSTAELFELPAGDVGFASGIEWRRETYSDDRDPLLDGSHPLTDPNSGEVLSGSSVLGSSPTPDADGSRNVFSAYGEVIAPILADMSWAQSLELQLALRYENFSDVGDVLKPKVALSWVPVDGLQLRGAYSGGFRAPNLPQVVEQGVSRSNTRYDPVTDSSYAMTEIRSGNANLEPEDDINKSLGLVISPLDNLTFTFDWWNIEQEGVVGILPSQTHLLYDSLKRSQGSTNTAVIRGADGEVIEIQNQYQNLSPREIEGIDFSVFYGLETAIGEFDFNLNAAHLIKFDQEPDAITAEVLAAQEAGDPSVPQSQVVAGANDLIKQNGRPEWRAYTSVRWKFQPWSAGVTANYVSDFVDTSTATSEGEPLPIDSMITVNMYADYTFNDASLLDDTRIRLGVKNIADEQPPIADESFGYFSSVHSNRGRYFYIDIRKSF</sequence>
<protein>
    <submittedName>
        <fullName evidence="14">Outer membrane protein</fullName>
    </submittedName>
</protein>
<evidence type="ECO:0000256" key="5">
    <source>
        <dbReference type="ARBA" id="ARBA00023077"/>
    </source>
</evidence>
<name>B8CLU1_SHEPW</name>
<dbReference type="InterPro" id="IPR039426">
    <property type="entry name" value="TonB-dep_rcpt-like"/>
</dbReference>
<feature type="region of interest" description="Disordered" evidence="10">
    <location>
        <begin position="538"/>
        <end position="574"/>
    </location>
</feature>
<feature type="domain" description="TonB-dependent receptor plug" evidence="13">
    <location>
        <begin position="57"/>
        <end position="178"/>
    </location>
</feature>
<feature type="region of interest" description="Disordered" evidence="10">
    <location>
        <begin position="239"/>
        <end position="275"/>
    </location>
</feature>
<dbReference type="Gene3D" id="2.40.170.20">
    <property type="entry name" value="TonB-dependent receptor, beta-barrel domain"/>
    <property type="match status" value="1"/>
</dbReference>
<dbReference type="Gene3D" id="2.170.130.10">
    <property type="entry name" value="TonB-dependent receptor, plug domain"/>
    <property type="match status" value="1"/>
</dbReference>
<evidence type="ECO:0000259" key="12">
    <source>
        <dbReference type="Pfam" id="PF00593"/>
    </source>
</evidence>